<name>A0A8K0NZK8_LADFU</name>
<gene>
    <name evidence="3" type="ORF">J437_LFUL012182</name>
</gene>
<evidence type="ECO:0000313" key="4">
    <source>
        <dbReference type="Proteomes" id="UP000792457"/>
    </source>
</evidence>
<dbReference type="InterPro" id="IPR011600">
    <property type="entry name" value="Pept_C14_caspase"/>
</dbReference>
<comment type="caution">
    <text evidence="3">The sequence shown here is derived from an EMBL/GenBank/DDBJ whole genome shotgun (WGS) entry which is preliminary data.</text>
</comment>
<protein>
    <recommendedName>
        <fullName evidence="2">Caspase family p20 domain-containing protein</fullName>
    </recommendedName>
</protein>
<dbReference type="SUPFAM" id="SSF52129">
    <property type="entry name" value="Caspase-like"/>
    <property type="match status" value="1"/>
</dbReference>
<feature type="non-terminal residue" evidence="3">
    <location>
        <position position="1"/>
    </location>
</feature>
<organism evidence="3 4">
    <name type="scientific">Ladona fulva</name>
    <name type="common">Scarce chaser dragonfly</name>
    <name type="synonym">Libellula fulva</name>
    <dbReference type="NCBI Taxonomy" id="123851"/>
    <lineage>
        <taxon>Eukaryota</taxon>
        <taxon>Metazoa</taxon>
        <taxon>Ecdysozoa</taxon>
        <taxon>Arthropoda</taxon>
        <taxon>Hexapoda</taxon>
        <taxon>Insecta</taxon>
        <taxon>Pterygota</taxon>
        <taxon>Palaeoptera</taxon>
        <taxon>Odonata</taxon>
        <taxon>Epiprocta</taxon>
        <taxon>Anisoptera</taxon>
        <taxon>Libelluloidea</taxon>
        <taxon>Libellulidae</taxon>
        <taxon>Ladona</taxon>
    </lineage>
</organism>
<feature type="region of interest" description="Disordered" evidence="1">
    <location>
        <begin position="145"/>
        <end position="165"/>
    </location>
</feature>
<evidence type="ECO:0000313" key="3">
    <source>
        <dbReference type="EMBL" id="KAG8227268.1"/>
    </source>
</evidence>
<reference evidence="3" key="2">
    <citation type="submission" date="2017-10" db="EMBL/GenBank/DDBJ databases">
        <title>Ladona fulva Genome sequencing and assembly.</title>
        <authorList>
            <person name="Murali S."/>
            <person name="Richards S."/>
            <person name="Bandaranaike D."/>
            <person name="Bellair M."/>
            <person name="Blankenburg K."/>
            <person name="Chao H."/>
            <person name="Dinh H."/>
            <person name="Doddapaneni H."/>
            <person name="Dugan-Rocha S."/>
            <person name="Elkadiri S."/>
            <person name="Gnanaolivu R."/>
            <person name="Hernandez B."/>
            <person name="Skinner E."/>
            <person name="Javaid M."/>
            <person name="Lee S."/>
            <person name="Li M."/>
            <person name="Ming W."/>
            <person name="Munidasa M."/>
            <person name="Muniz J."/>
            <person name="Nguyen L."/>
            <person name="Hughes D."/>
            <person name="Osuji N."/>
            <person name="Pu L.-L."/>
            <person name="Puazo M."/>
            <person name="Qu C."/>
            <person name="Quiroz J."/>
            <person name="Raj R."/>
            <person name="Weissenberger G."/>
            <person name="Xin Y."/>
            <person name="Zou X."/>
            <person name="Han Y."/>
            <person name="Worley K."/>
            <person name="Muzny D."/>
            <person name="Gibbs R."/>
        </authorList>
    </citation>
    <scope>NUCLEOTIDE SEQUENCE</scope>
    <source>
        <strain evidence="3">Sampled in the wild</strain>
    </source>
</reference>
<dbReference type="InterPro" id="IPR029030">
    <property type="entry name" value="Caspase-like_dom_sf"/>
</dbReference>
<evidence type="ECO:0000259" key="2">
    <source>
        <dbReference type="PROSITE" id="PS50208"/>
    </source>
</evidence>
<evidence type="ECO:0000256" key="1">
    <source>
        <dbReference type="SAM" id="MobiDB-lite"/>
    </source>
</evidence>
<dbReference type="EMBL" id="KZ308317">
    <property type="protein sequence ID" value="KAG8227268.1"/>
    <property type="molecule type" value="Genomic_DNA"/>
</dbReference>
<dbReference type="AlphaFoldDB" id="A0A8K0NZK8"/>
<feature type="domain" description="Caspase family p20" evidence="2">
    <location>
        <begin position="1"/>
        <end position="47"/>
    </location>
</feature>
<dbReference type="InterPro" id="IPR001309">
    <property type="entry name" value="Pept_C14_p20"/>
</dbReference>
<sequence>MIVISSQKNGKILMTYGEELEMEDVYLKFDAKSCKNLKYKPKLFIFDIHPYEVKRQDAHQSAQIPVNISEIPEFSEKVPLEADMLVVCSIEGSRNIPEPTAMVSPSPSFINALTEVLENDFKKEHGHKDILELMVDVSERVLQQNGPESPIPMVLSNREVPEATT</sequence>
<dbReference type="GO" id="GO:0004197">
    <property type="term" value="F:cysteine-type endopeptidase activity"/>
    <property type="evidence" value="ECO:0007669"/>
    <property type="project" value="InterPro"/>
</dbReference>
<dbReference type="Gene3D" id="3.40.50.1460">
    <property type="match status" value="1"/>
</dbReference>
<dbReference type="Pfam" id="PF00656">
    <property type="entry name" value="Peptidase_C14"/>
    <property type="match status" value="1"/>
</dbReference>
<keyword evidence="4" id="KW-1185">Reference proteome</keyword>
<proteinExistence type="predicted"/>
<dbReference type="Proteomes" id="UP000792457">
    <property type="component" value="Unassembled WGS sequence"/>
</dbReference>
<accession>A0A8K0NZK8</accession>
<reference evidence="3" key="1">
    <citation type="submission" date="2013-04" db="EMBL/GenBank/DDBJ databases">
        <authorList>
            <person name="Qu J."/>
            <person name="Murali S.C."/>
            <person name="Bandaranaike D."/>
            <person name="Bellair M."/>
            <person name="Blankenburg K."/>
            <person name="Chao H."/>
            <person name="Dinh H."/>
            <person name="Doddapaneni H."/>
            <person name="Downs B."/>
            <person name="Dugan-Rocha S."/>
            <person name="Elkadiri S."/>
            <person name="Gnanaolivu R.D."/>
            <person name="Hernandez B."/>
            <person name="Javaid M."/>
            <person name="Jayaseelan J.C."/>
            <person name="Lee S."/>
            <person name="Li M."/>
            <person name="Ming W."/>
            <person name="Munidasa M."/>
            <person name="Muniz J."/>
            <person name="Nguyen L."/>
            <person name="Ongeri F."/>
            <person name="Osuji N."/>
            <person name="Pu L.-L."/>
            <person name="Puazo M."/>
            <person name="Qu C."/>
            <person name="Quiroz J."/>
            <person name="Raj R."/>
            <person name="Weissenberger G."/>
            <person name="Xin Y."/>
            <person name="Zou X."/>
            <person name="Han Y."/>
            <person name="Richards S."/>
            <person name="Worley K."/>
            <person name="Muzny D."/>
            <person name="Gibbs R."/>
        </authorList>
    </citation>
    <scope>NUCLEOTIDE SEQUENCE</scope>
    <source>
        <strain evidence="3">Sampled in the wild</strain>
    </source>
</reference>
<dbReference type="GO" id="GO:0006508">
    <property type="term" value="P:proteolysis"/>
    <property type="evidence" value="ECO:0007669"/>
    <property type="project" value="InterPro"/>
</dbReference>
<dbReference type="PROSITE" id="PS50208">
    <property type="entry name" value="CASPASE_P20"/>
    <property type="match status" value="1"/>
</dbReference>